<gene>
    <name evidence="3" type="ORF">J8C05_03135</name>
</gene>
<name>A0ABX8B5U5_9BACT</name>
<dbReference type="CDD" id="cd00130">
    <property type="entry name" value="PAS"/>
    <property type="match status" value="1"/>
</dbReference>
<feature type="domain" description="PAS" evidence="2">
    <location>
        <begin position="328"/>
        <end position="369"/>
    </location>
</feature>
<dbReference type="Proteomes" id="UP000677668">
    <property type="component" value="Chromosome 1"/>
</dbReference>
<accession>A0ABX8B5U5</accession>
<dbReference type="InterPro" id="IPR000014">
    <property type="entry name" value="PAS"/>
</dbReference>
<reference evidence="3 4" key="1">
    <citation type="submission" date="2021-03" db="EMBL/GenBank/DDBJ databases">
        <title>Genomic and phenotypic characterization of Chloracidobacterium isolates provides evidence for multiple species.</title>
        <authorList>
            <person name="Saini M.K."/>
            <person name="Costas A.M.G."/>
            <person name="Tank M."/>
            <person name="Bryant D.A."/>
        </authorList>
    </citation>
    <scope>NUCLEOTIDE SEQUENCE [LARGE SCALE GENOMIC DNA]</scope>
    <source>
        <strain evidence="3 4">N</strain>
    </source>
</reference>
<sequence>MDLSKLLNVIRGNKAADASAAPKDRPETEPVIPVEVSPTVAAADHPPPPVRTSGSVVQSLLGQFTGGHREPSPPTPPKTPPQGTANGYDDVLASVLPPGAAASSPATTDTARKTPPMDTAAPLDGDWFDVSLDEKAPVVPPAVDVPVLDLPPDVPAPNVAPANVLTDALLTAPPVAPAVAPFEVSGRVDLSWTPTEPPAAPSPVADFPSQDDRMDAGMPPTPAPPMAAPLATTQPVEAFLAESTAENAYVPPPPMDFASAAGGFPQGAPMEAPLAPVNDWGFPPTDTLAMPPTSAATPVSTAGLAAPMAEPAAASVPDARPASWSDWLIENLDEALMVLDAQGILQQVNPMAEYLLGAPRQDLLGRSLLDISQQLGGDNAPLWEHLAVTSEVQQFSTNVTLPDGQSMMASFVVLELPAQDPWPGGRVLAIRDETRLRAEFAQMMEDLAPPPAPASALQVTPEQLTAMRTSLQMVLGFAELLHRGEYGQMNPQQFEMFRNIEHHAKQLAEWLGLPQ</sequence>
<feature type="region of interest" description="Disordered" evidence="1">
    <location>
        <begin position="1"/>
        <end position="124"/>
    </location>
</feature>
<dbReference type="Gene3D" id="3.30.450.20">
    <property type="entry name" value="PAS domain"/>
    <property type="match status" value="1"/>
</dbReference>
<dbReference type="InterPro" id="IPR035965">
    <property type="entry name" value="PAS-like_dom_sf"/>
</dbReference>
<dbReference type="PROSITE" id="PS50112">
    <property type="entry name" value="PAS"/>
    <property type="match status" value="1"/>
</dbReference>
<evidence type="ECO:0000313" key="3">
    <source>
        <dbReference type="EMBL" id="QUV94456.1"/>
    </source>
</evidence>
<evidence type="ECO:0000313" key="4">
    <source>
        <dbReference type="Proteomes" id="UP000677668"/>
    </source>
</evidence>
<feature type="compositionally biased region" description="Polar residues" evidence="1">
    <location>
        <begin position="52"/>
        <end position="62"/>
    </location>
</feature>
<dbReference type="InterPro" id="IPR013767">
    <property type="entry name" value="PAS_fold"/>
</dbReference>
<keyword evidence="4" id="KW-1185">Reference proteome</keyword>
<evidence type="ECO:0000259" key="2">
    <source>
        <dbReference type="PROSITE" id="PS50112"/>
    </source>
</evidence>
<dbReference type="SMART" id="SM00091">
    <property type="entry name" value="PAS"/>
    <property type="match status" value="1"/>
</dbReference>
<dbReference type="EMBL" id="CP072642">
    <property type="protein sequence ID" value="QUV94456.1"/>
    <property type="molecule type" value="Genomic_DNA"/>
</dbReference>
<dbReference type="Pfam" id="PF00989">
    <property type="entry name" value="PAS"/>
    <property type="match status" value="1"/>
</dbReference>
<proteinExistence type="predicted"/>
<dbReference type="RefSeq" id="WP_211422748.1">
    <property type="nucleotide sequence ID" value="NZ_CP072642.1"/>
</dbReference>
<protein>
    <submittedName>
        <fullName evidence="3">PAS domain-containing protein</fullName>
    </submittedName>
</protein>
<feature type="compositionally biased region" description="Low complexity" evidence="1">
    <location>
        <begin position="93"/>
        <end position="109"/>
    </location>
</feature>
<feature type="region of interest" description="Disordered" evidence="1">
    <location>
        <begin position="193"/>
        <end position="217"/>
    </location>
</feature>
<evidence type="ECO:0000256" key="1">
    <source>
        <dbReference type="SAM" id="MobiDB-lite"/>
    </source>
</evidence>
<dbReference type="NCBIfam" id="TIGR00229">
    <property type="entry name" value="sensory_box"/>
    <property type="match status" value="1"/>
</dbReference>
<organism evidence="3 4">
    <name type="scientific">Chloracidobacterium sp. N</name>
    <dbReference type="NCBI Taxonomy" id="2821540"/>
    <lineage>
        <taxon>Bacteria</taxon>
        <taxon>Pseudomonadati</taxon>
        <taxon>Acidobacteriota</taxon>
        <taxon>Terriglobia</taxon>
        <taxon>Terriglobales</taxon>
        <taxon>Acidobacteriaceae</taxon>
        <taxon>Chloracidobacterium</taxon>
        <taxon>Chloracidobacterium aggregatum</taxon>
    </lineage>
</organism>
<dbReference type="SUPFAM" id="SSF55785">
    <property type="entry name" value="PYP-like sensor domain (PAS domain)"/>
    <property type="match status" value="1"/>
</dbReference>